<comment type="caution">
    <text evidence="3">The sequence shown here is derived from an EMBL/GenBank/DDBJ whole genome shotgun (WGS) entry which is preliminary data.</text>
</comment>
<evidence type="ECO:0000256" key="1">
    <source>
        <dbReference type="SAM" id="Coils"/>
    </source>
</evidence>
<dbReference type="Gene3D" id="3.60.10.10">
    <property type="entry name" value="Endonuclease/exonuclease/phosphatase"/>
    <property type="match status" value="1"/>
</dbReference>
<dbReference type="Pfam" id="PF03372">
    <property type="entry name" value="Exo_endo_phos"/>
    <property type="match status" value="1"/>
</dbReference>
<dbReference type="EMBL" id="CAUYUJ010003736">
    <property type="protein sequence ID" value="CAK0806549.1"/>
    <property type="molecule type" value="Genomic_DNA"/>
</dbReference>
<accession>A0ABN9QKF7</accession>
<protein>
    <recommendedName>
        <fullName evidence="2">Endonuclease/exonuclease/phosphatase domain-containing protein</fullName>
    </recommendedName>
</protein>
<sequence>MARCWGAADGVAQFASWNTRAFASYQPRLIKKKLRYLRTHWRGPVVLGMQETHAGLETMQQLLGRSARDFVCFASSPIGALSDAGGVATVFPAQTSGDRIAYIPFDAVPGRALKVSALKSGAELRHWNVHNHGFTAEVRSRLLQQIRADLAWAHADPAARAAVVVGDFNYGDVMEQEVFSAQRRAWLWTLLLPERRTGIKLWQSAAVCGEPRELHINEVSDHAMVIASVAPRALRPRSLGPAPIPRRLVMMPRFREIAELYCAEVSWDKLAAAKLLQSELPATNGGAKGPNAMIWRQLARAFWRQDAALARVVMAQNPRAHDAVELGPLGQPHQVTLKDPAEFERRYTLAQRREATACRREAQEEAEAESAEELRKRLIAQVRALQRRAQLWAPRGARQHLAAVDLPQGAVTAQEGMAEALAAHWKPVFDPPKDAASERRKARMQKLYLERFATPAPEWDAPPPPGPEALRQAVTRARPAAPGPDGLPAAAWGATKQGIEILYRASVWLRSGYPMRSDFNCAIGRGHTPWPSFWIEPPLAWNLRCAAEAADELGLLAAPARAGLAFLRDRQSAQQEALAAGRPSMSIKTQRTVMFKFCMPSGPGRWPLYLFGHGAGCDAEDYQYFCQFAATALIYQKSPAGSFFPADFDTQGEALDAAFLASRLPWLSRAVPASPFFGKLDGTVVLGGHSMGGGMSVLSVGMDAAPVSGLAVFAPGLYTKPDATPYLANITVPALVVSGSMDCGQNALDKQAQPAFDGLGSKTKVLLVLRGANHCQWTQPFEKGFGIQLWGMSATQSQGQCSIS</sequence>
<name>A0ABN9QKF7_9DINO</name>
<feature type="coiled-coil region" evidence="1">
    <location>
        <begin position="352"/>
        <end position="388"/>
    </location>
</feature>
<reference evidence="3" key="1">
    <citation type="submission" date="2023-10" db="EMBL/GenBank/DDBJ databases">
        <authorList>
            <person name="Chen Y."/>
            <person name="Shah S."/>
            <person name="Dougan E. K."/>
            <person name="Thang M."/>
            <person name="Chan C."/>
        </authorList>
    </citation>
    <scope>NUCLEOTIDE SEQUENCE [LARGE SCALE GENOMIC DNA]</scope>
</reference>
<dbReference type="InterPro" id="IPR036691">
    <property type="entry name" value="Endo/exonu/phosph_ase_sf"/>
</dbReference>
<evidence type="ECO:0000313" key="3">
    <source>
        <dbReference type="EMBL" id="CAK0806549.1"/>
    </source>
</evidence>
<dbReference type="SUPFAM" id="SSF56219">
    <property type="entry name" value="DNase I-like"/>
    <property type="match status" value="1"/>
</dbReference>
<organism evidence="3 4">
    <name type="scientific">Prorocentrum cordatum</name>
    <dbReference type="NCBI Taxonomy" id="2364126"/>
    <lineage>
        <taxon>Eukaryota</taxon>
        <taxon>Sar</taxon>
        <taxon>Alveolata</taxon>
        <taxon>Dinophyceae</taxon>
        <taxon>Prorocentrales</taxon>
        <taxon>Prorocentraceae</taxon>
        <taxon>Prorocentrum</taxon>
    </lineage>
</organism>
<keyword evidence="1" id="KW-0175">Coiled coil</keyword>
<dbReference type="Proteomes" id="UP001189429">
    <property type="component" value="Unassembled WGS sequence"/>
</dbReference>
<dbReference type="InterPro" id="IPR029058">
    <property type="entry name" value="AB_hydrolase_fold"/>
</dbReference>
<evidence type="ECO:0000259" key="2">
    <source>
        <dbReference type="Pfam" id="PF03372"/>
    </source>
</evidence>
<dbReference type="InterPro" id="IPR005135">
    <property type="entry name" value="Endo/exonuclease/phosphatase"/>
</dbReference>
<keyword evidence="4" id="KW-1185">Reference proteome</keyword>
<gene>
    <name evidence="3" type="ORF">PCOR1329_LOCUS12735</name>
</gene>
<dbReference type="Gene3D" id="3.40.50.1820">
    <property type="entry name" value="alpha/beta hydrolase"/>
    <property type="match status" value="1"/>
</dbReference>
<evidence type="ECO:0000313" key="4">
    <source>
        <dbReference type="Proteomes" id="UP001189429"/>
    </source>
</evidence>
<proteinExistence type="predicted"/>
<feature type="domain" description="Endonuclease/exonuclease/phosphatase" evidence="2">
    <location>
        <begin position="15"/>
        <end position="170"/>
    </location>
</feature>
<dbReference type="SUPFAM" id="SSF53474">
    <property type="entry name" value="alpha/beta-Hydrolases"/>
    <property type="match status" value="1"/>
</dbReference>